<evidence type="ECO:0000256" key="1">
    <source>
        <dbReference type="SAM" id="Phobius"/>
    </source>
</evidence>
<dbReference type="EMBL" id="HAEB01007895">
    <property type="protein sequence ID" value="SBQ54422.1"/>
    <property type="molecule type" value="Transcribed_RNA"/>
</dbReference>
<feature type="transmembrane region" description="Helical" evidence="1">
    <location>
        <begin position="12"/>
        <end position="29"/>
    </location>
</feature>
<reference evidence="2" key="2">
    <citation type="submission" date="2016-06" db="EMBL/GenBank/DDBJ databases">
        <title>The genome of a short-lived fish provides insights into sex chromosome evolution and the genetic control of aging.</title>
        <authorList>
            <person name="Reichwald K."/>
            <person name="Felder M."/>
            <person name="Petzold A."/>
            <person name="Koch P."/>
            <person name="Groth M."/>
            <person name="Platzer M."/>
        </authorList>
    </citation>
    <scope>NUCLEOTIDE SEQUENCE</scope>
    <source>
        <tissue evidence="2">Brain</tissue>
    </source>
</reference>
<reference evidence="2" key="1">
    <citation type="submission" date="2016-05" db="EMBL/GenBank/DDBJ databases">
        <authorList>
            <person name="Lavstsen T."/>
            <person name="Jespersen J.S."/>
        </authorList>
    </citation>
    <scope>NUCLEOTIDE SEQUENCE</scope>
    <source>
        <tissue evidence="2">Brain</tissue>
    </source>
</reference>
<keyword evidence="1" id="KW-0472">Membrane</keyword>
<gene>
    <name evidence="2" type="primary">PHACTR3A</name>
</gene>
<feature type="non-terminal residue" evidence="2">
    <location>
        <position position="31"/>
    </location>
</feature>
<keyword evidence="1" id="KW-1133">Transmembrane helix</keyword>
<accession>A0A1A8F5P2</accession>
<organism evidence="2">
    <name type="scientific">Nothobranchius korthausae</name>
    <dbReference type="NCBI Taxonomy" id="1143690"/>
    <lineage>
        <taxon>Eukaryota</taxon>
        <taxon>Metazoa</taxon>
        <taxon>Chordata</taxon>
        <taxon>Craniata</taxon>
        <taxon>Vertebrata</taxon>
        <taxon>Euteleostomi</taxon>
        <taxon>Actinopterygii</taxon>
        <taxon>Neopterygii</taxon>
        <taxon>Teleostei</taxon>
        <taxon>Neoteleostei</taxon>
        <taxon>Acanthomorphata</taxon>
        <taxon>Ovalentaria</taxon>
        <taxon>Atherinomorphae</taxon>
        <taxon>Cyprinodontiformes</taxon>
        <taxon>Nothobranchiidae</taxon>
        <taxon>Nothobranchius</taxon>
    </lineage>
</organism>
<dbReference type="AlphaFoldDB" id="A0A1A8F5P2"/>
<protein>
    <submittedName>
        <fullName evidence="2">Phosphatase and actin regulator 3a</fullName>
    </submittedName>
</protein>
<sequence length="31" mass="3413">GHSKMLFTHSHIHTLLVMVSYFVATAALGRS</sequence>
<proteinExistence type="predicted"/>
<keyword evidence="1" id="KW-0812">Transmembrane</keyword>
<name>A0A1A8F5P2_9TELE</name>
<feature type="non-terminal residue" evidence="2">
    <location>
        <position position="1"/>
    </location>
</feature>
<evidence type="ECO:0000313" key="2">
    <source>
        <dbReference type="EMBL" id="SBQ54422.1"/>
    </source>
</evidence>